<evidence type="ECO:0000259" key="1">
    <source>
        <dbReference type="Pfam" id="PF00534"/>
    </source>
</evidence>
<dbReference type="PANTHER" id="PTHR46401:SF8">
    <property type="entry name" value="BLL6006 PROTEIN"/>
    <property type="match status" value="1"/>
</dbReference>
<gene>
    <name evidence="2" type="ORF">CHK_2455</name>
</gene>
<keyword evidence="3" id="KW-1185">Reference proteome</keyword>
<dbReference type="OrthoDB" id="9797829at2"/>
<dbReference type="AlphaFoldDB" id="A0A0M2NIX5"/>
<dbReference type="GO" id="GO:0009103">
    <property type="term" value="P:lipopolysaccharide biosynthetic process"/>
    <property type="evidence" value="ECO:0007669"/>
    <property type="project" value="TreeGrafter"/>
</dbReference>
<sequence>MKFAWFTPFDHTSAIGAISNIVCEELIKQGHEVVIYAAKGEKFRETNVPFSEYTSDTLNIDMLKEYDHVLYNLGNYGLFHHEIYKTLVKFPGKVILHDRTLNGFFRQLYKEEDCGGNLDKGYTLFCKAMEECYGTEGLKKATELYHFDTETDEIMGLMSEYTLLPKALRKATGVFTHANSFLKELADDYLGPMDYAYLPCETKSSEGAGEVSEEIRKKFKSNGKLLVISNGLIHKIKRNHIMAEVLAENPQIAAKLNFVLIGSYGGEYGERLKKMSENELENCMYLLGYQPNDIMESFLQQADIAVNLRYPNSEVCSLSLLEQMSYGKPVIATNSGIFGELPNDAVIKIELEDEKEQLKAALMRLIDDQKLREKTGTNARKFVRDNCAVENYVSRLLHFLKSCETINKENELVNKILNRAGKTLGFLNVKETQIPSSVFHVQKEYEALLGDSKCEKTSQFKTVGIWFGFSYYIQNLSREGISRFMGCLVTALLECYPLDMEIWCYDENLDEIQIIFEAILKEPSLRNRVRFITEKNYKEILGINDSRKYLSWETLPKEVRLGYIAREFSFADVFVPAIIYLDNVVLTDKPIIVPAHDMAVAYHYNDFVGRDETYISRCRDIIDRANNLARVGAKLVSASEFVRKEHILNNIPCSREEKTFVIPFPVFMSERVQDEILSERELRERFRLTDPYLFYPSQIRPHKNVGRLLEAFSIVRESMPKLKLVLTGDVKDVLETYEKLKKLNLENAVVMLKNVAENELFSLYHYCSAVVVPTTMEANFPTQATEALACDRPLVLSEIPVVLERIGNVCEDNEACGLQLFDPCDTKDLADKIKFVLQNEKEVIRLQKEFREKLLRYTWNDAAQAYYKLMDDAIREQTKTVDLAQGER</sequence>
<dbReference type="Proteomes" id="UP000034076">
    <property type="component" value="Unassembled WGS sequence"/>
</dbReference>
<comment type="caution">
    <text evidence="2">The sequence shown here is derived from an EMBL/GenBank/DDBJ whole genome shotgun (WGS) entry which is preliminary data.</text>
</comment>
<feature type="domain" description="Glycosyl transferase family 1" evidence="1">
    <location>
        <begin position="213"/>
        <end position="381"/>
    </location>
</feature>
<dbReference type="GO" id="GO:0016757">
    <property type="term" value="F:glycosyltransferase activity"/>
    <property type="evidence" value="ECO:0007669"/>
    <property type="project" value="UniProtKB-KW"/>
</dbReference>
<dbReference type="Gene3D" id="3.40.50.2000">
    <property type="entry name" value="Glycogen Phosphorylase B"/>
    <property type="match status" value="3"/>
</dbReference>
<dbReference type="CDD" id="cd03801">
    <property type="entry name" value="GT4_PimA-like"/>
    <property type="match status" value="1"/>
</dbReference>
<protein>
    <submittedName>
        <fullName evidence="2">Mannosyltransferase WboB</fullName>
    </submittedName>
</protein>
<dbReference type="SUPFAM" id="SSF53756">
    <property type="entry name" value="UDP-Glycosyltransferase/glycogen phosphorylase"/>
    <property type="match status" value="2"/>
</dbReference>
<evidence type="ECO:0000313" key="3">
    <source>
        <dbReference type="Proteomes" id="UP000034076"/>
    </source>
</evidence>
<organism evidence="2 3">
    <name type="scientific">Christensenella hongkongensis</name>
    <dbReference type="NCBI Taxonomy" id="270498"/>
    <lineage>
        <taxon>Bacteria</taxon>
        <taxon>Bacillati</taxon>
        <taxon>Bacillota</taxon>
        <taxon>Clostridia</taxon>
        <taxon>Christensenellales</taxon>
        <taxon>Christensenellaceae</taxon>
        <taxon>Christensenella</taxon>
    </lineage>
</organism>
<dbReference type="Pfam" id="PF00534">
    <property type="entry name" value="Glycos_transf_1"/>
    <property type="match status" value="2"/>
</dbReference>
<dbReference type="EMBL" id="LAYJ01000112">
    <property type="protein sequence ID" value="KKI50392.1"/>
    <property type="molecule type" value="Genomic_DNA"/>
</dbReference>
<dbReference type="RefSeq" id="WP_046444237.1">
    <property type="nucleotide sequence ID" value="NZ_LAYJ01000112.1"/>
</dbReference>
<feature type="domain" description="Glycosyl transferase family 1" evidence="1">
    <location>
        <begin position="685"/>
        <end position="849"/>
    </location>
</feature>
<proteinExistence type="predicted"/>
<dbReference type="InterPro" id="IPR001296">
    <property type="entry name" value="Glyco_trans_1"/>
</dbReference>
<dbReference type="STRING" id="270498.CHK_2455"/>
<keyword evidence="2" id="KW-0808">Transferase</keyword>
<dbReference type="PANTHER" id="PTHR46401">
    <property type="entry name" value="GLYCOSYLTRANSFERASE WBBK-RELATED"/>
    <property type="match status" value="1"/>
</dbReference>
<evidence type="ECO:0000313" key="2">
    <source>
        <dbReference type="EMBL" id="KKI50392.1"/>
    </source>
</evidence>
<reference evidence="2 3" key="1">
    <citation type="submission" date="2015-04" db="EMBL/GenBank/DDBJ databases">
        <title>Draft genome sequence of bacteremic isolate Catabacter hongkongensis type strain HKU16T.</title>
        <authorList>
            <person name="Lau S.K."/>
            <person name="Teng J.L."/>
            <person name="Huang Y."/>
            <person name="Curreem S.O."/>
            <person name="Tsui S.K."/>
            <person name="Woo P.C."/>
        </authorList>
    </citation>
    <scope>NUCLEOTIDE SEQUENCE [LARGE SCALE GENOMIC DNA]</scope>
    <source>
        <strain evidence="2 3">HKU16</strain>
    </source>
</reference>
<keyword evidence="2" id="KW-0328">Glycosyltransferase</keyword>
<name>A0A0M2NIX5_9FIRM</name>
<accession>A0A0M2NIX5</accession>